<evidence type="ECO:0000313" key="8">
    <source>
        <dbReference type="EMBL" id="MDU9004319.1"/>
    </source>
</evidence>
<keyword evidence="9" id="KW-1185">Reference proteome</keyword>
<feature type="transmembrane region" description="Helical" evidence="6">
    <location>
        <begin position="7"/>
        <end position="27"/>
    </location>
</feature>
<evidence type="ECO:0000256" key="6">
    <source>
        <dbReference type="SAM" id="Phobius"/>
    </source>
</evidence>
<keyword evidence="3 6" id="KW-0812">Transmembrane</keyword>
<dbReference type="RefSeq" id="WP_316775940.1">
    <property type="nucleotide sequence ID" value="NZ_JASMWN010000007.1"/>
</dbReference>
<feature type="transmembrane region" description="Helical" evidence="6">
    <location>
        <begin position="70"/>
        <end position="94"/>
    </location>
</feature>
<reference evidence="9" key="1">
    <citation type="submission" date="2023-05" db="EMBL/GenBank/DDBJ databases">
        <title>Sedimentitalea sp. nov. JM2-8.</title>
        <authorList>
            <person name="Huang J."/>
        </authorList>
    </citation>
    <scope>NUCLEOTIDE SEQUENCE [LARGE SCALE GENOMIC DNA]</scope>
    <source>
        <strain evidence="9">KHS03</strain>
    </source>
</reference>
<dbReference type="PANTHER" id="PTHR38459">
    <property type="entry name" value="PROPHAGE BACTOPRENOL-LINKED GLUCOSE TRANSLOCASE HOMOLOG"/>
    <property type="match status" value="1"/>
</dbReference>
<comment type="subcellular location">
    <subcellularLocation>
        <location evidence="1">Membrane</location>
        <topology evidence="1">Multi-pass membrane protein</topology>
    </subcellularLocation>
</comment>
<gene>
    <name evidence="8" type="ORF">QO231_10690</name>
</gene>
<feature type="domain" description="GtrA/DPMS transmembrane" evidence="7">
    <location>
        <begin position="7"/>
        <end position="121"/>
    </location>
</feature>
<organism evidence="8 9">
    <name type="scientific">Sedimentitalea todarodis</name>
    <dbReference type="NCBI Taxonomy" id="1631240"/>
    <lineage>
        <taxon>Bacteria</taxon>
        <taxon>Pseudomonadati</taxon>
        <taxon>Pseudomonadota</taxon>
        <taxon>Alphaproteobacteria</taxon>
        <taxon>Rhodobacterales</taxon>
        <taxon>Paracoccaceae</taxon>
        <taxon>Sedimentitalea</taxon>
    </lineage>
</organism>
<evidence type="ECO:0000256" key="3">
    <source>
        <dbReference type="ARBA" id="ARBA00022692"/>
    </source>
</evidence>
<comment type="caution">
    <text evidence="8">The sequence shown here is derived from an EMBL/GenBank/DDBJ whole genome shotgun (WGS) entry which is preliminary data.</text>
</comment>
<evidence type="ECO:0000256" key="5">
    <source>
        <dbReference type="ARBA" id="ARBA00023136"/>
    </source>
</evidence>
<dbReference type="Proteomes" id="UP001255416">
    <property type="component" value="Unassembled WGS sequence"/>
</dbReference>
<dbReference type="PANTHER" id="PTHR38459:SF1">
    <property type="entry name" value="PROPHAGE BACTOPRENOL-LINKED GLUCOSE TRANSLOCASE HOMOLOG"/>
    <property type="match status" value="1"/>
</dbReference>
<evidence type="ECO:0000256" key="2">
    <source>
        <dbReference type="ARBA" id="ARBA00009399"/>
    </source>
</evidence>
<accession>A0ABU3VF26</accession>
<evidence type="ECO:0000256" key="1">
    <source>
        <dbReference type="ARBA" id="ARBA00004141"/>
    </source>
</evidence>
<evidence type="ECO:0000259" key="7">
    <source>
        <dbReference type="Pfam" id="PF04138"/>
    </source>
</evidence>
<evidence type="ECO:0000256" key="4">
    <source>
        <dbReference type="ARBA" id="ARBA00022989"/>
    </source>
</evidence>
<dbReference type="EMBL" id="JASMWN010000007">
    <property type="protein sequence ID" value="MDU9004319.1"/>
    <property type="molecule type" value="Genomic_DNA"/>
</dbReference>
<name>A0ABU3VF26_9RHOB</name>
<keyword evidence="4 6" id="KW-1133">Transmembrane helix</keyword>
<keyword evidence="5 6" id="KW-0472">Membrane</keyword>
<sequence>MQTEFPRFLVVGAINFVFTFLVFTGTLKLLGLPYIAALLISWVLGNILTYVLNFLWVFRPEPTLNFGRRFVKYLTAGTASVAMNVAALTALVELGGYDPFWSQVALIPAIIAVNFSTAKWWSLRRNGVGK</sequence>
<evidence type="ECO:0000313" key="9">
    <source>
        <dbReference type="Proteomes" id="UP001255416"/>
    </source>
</evidence>
<dbReference type="Pfam" id="PF04138">
    <property type="entry name" value="GtrA_DPMS_TM"/>
    <property type="match status" value="1"/>
</dbReference>
<feature type="transmembrane region" description="Helical" evidence="6">
    <location>
        <begin position="33"/>
        <end position="58"/>
    </location>
</feature>
<dbReference type="InterPro" id="IPR051401">
    <property type="entry name" value="GtrA_CellWall_Glycosyl"/>
</dbReference>
<comment type="similarity">
    <text evidence="2">Belongs to the GtrA family.</text>
</comment>
<feature type="transmembrane region" description="Helical" evidence="6">
    <location>
        <begin position="100"/>
        <end position="121"/>
    </location>
</feature>
<protein>
    <submittedName>
        <fullName evidence="8">GtrA family protein</fullName>
    </submittedName>
</protein>
<proteinExistence type="inferred from homology"/>
<dbReference type="InterPro" id="IPR007267">
    <property type="entry name" value="GtrA_DPMS_TM"/>
</dbReference>